<keyword evidence="1" id="KW-0472">Membrane</keyword>
<dbReference type="Proteomes" id="UP000623842">
    <property type="component" value="Unassembled WGS sequence"/>
</dbReference>
<gene>
    <name evidence="2" type="ORF">GCM10017161_06140</name>
</gene>
<keyword evidence="1" id="KW-0812">Transmembrane</keyword>
<name>A0A919EGX4_9GAMM</name>
<organism evidence="2 3">
    <name type="scientific">Thalassotalea marina</name>
    <dbReference type="NCBI Taxonomy" id="1673741"/>
    <lineage>
        <taxon>Bacteria</taxon>
        <taxon>Pseudomonadati</taxon>
        <taxon>Pseudomonadota</taxon>
        <taxon>Gammaproteobacteria</taxon>
        <taxon>Alteromonadales</taxon>
        <taxon>Colwelliaceae</taxon>
        <taxon>Thalassotalea</taxon>
    </lineage>
</organism>
<protein>
    <recommendedName>
        <fullName evidence="4">DUF2897 family protein</fullName>
    </recommendedName>
</protein>
<dbReference type="EMBL" id="BNCK01000001">
    <property type="protein sequence ID" value="GHF81476.1"/>
    <property type="molecule type" value="Genomic_DNA"/>
</dbReference>
<comment type="caution">
    <text evidence="2">The sequence shown here is derived from an EMBL/GenBank/DDBJ whole genome shotgun (WGS) entry which is preliminary data.</text>
</comment>
<sequence length="54" mass="6295">MATYLIIGLVIIVIVGALLHILSTAKKFKLDESQLKKIKQREREQKIKDQQFKK</sequence>
<evidence type="ECO:0008006" key="4">
    <source>
        <dbReference type="Google" id="ProtNLM"/>
    </source>
</evidence>
<dbReference type="InterPro" id="IPR021550">
    <property type="entry name" value="DUF2897"/>
</dbReference>
<keyword evidence="1" id="KW-1133">Transmembrane helix</keyword>
<feature type="transmembrane region" description="Helical" evidence="1">
    <location>
        <begin position="6"/>
        <end position="25"/>
    </location>
</feature>
<dbReference type="AlphaFoldDB" id="A0A919EGX4"/>
<accession>A0A919EGX4</accession>
<evidence type="ECO:0000313" key="2">
    <source>
        <dbReference type="EMBL" id="GHF81476.1"/>
    </source>
</evidence>
<evidence type="ECO:0000313" key="3">
    <source>
        <dbReference type="Proteomes" id="UP000623842"/>
    </source>
</evidence>
<reference evidence="2" key="1">
    <citation type="journal article" date="2014" name="Int. J. Syst. Evol. Microbiol.">
        <title>Complete genome sequence of Corynebacterium casei LMG S-19264T (=DSM 44701T), isolated from a smear-ripened cheese.</title>
        <authorList>
            <consortium name="US DOE Joint Genome Institute (JGI-PGF)"/>
            <person name="Walter F."/>
            <person name="Albersmeier A."/>
            <person name="Kalinowski J."/>
            <person name="Ruckert C."/>
        </authorList>
    </citation>
    <scope>NUCLEOTIDE SEQUENCE</scope>
    <source>
        <strain evidence="2">KCTC 42731</strain>
    </source>
</reference>
<dbReference type="RefSeq" id="WP_189767232.1">
    <property type="nucleotide sequence ID" value="NZ_BNCK01000001.1"/>
</dbReference>
<evidence type="ECO:0000256" key="1">
    <source>
        <dbReference type="SAM" id="Phobius"/>
    </source>
</evidence>
<keyword evidence="3" id="KW-1185">Reference proteome</keyword>
<reference evidence="2" key="2">
    <citation type="submission" date="2020-09" db="EMBL/GenBank/DDBJ databases">
        <authorList>
            <person name="Sun Q."/>
            <person name="Kim S."/>
        </authorList>
    </citation>
    <scope>NUCLEOTIDE SEQUENCE</scope>
    <source>
        <strain evidence="2">KCTC 42731</strain>
    </source>
</reference>
<dbReference type="Pfam" id="PF11446">
    <property type="entry name" value="DUF2897"/>
    <property type="match status" value="1"/>
</dbReference>
<proteinExistence type="predicted"/>